<dbReference type="InterPro" id="IPR050297">
    <property type="entry name" value="LipidA_mod_glycosyltrf_83"/>
</dbReference>
<evidence type="ECO:0000256" key="7">
    <source>
        <dbReference type="ARBA" id="ARBA00023136"/>
    </source>
</evidence>
<keyword evidence="4" id="KW-0808">Transferase</keyword>
<gene>
    <name evidence="9" type="ORF">US53_C0002G0009</name>
</gene>
<evidence type="ECO:0000256" key="5">
    <source>
        <dbReference type="ARBA" id="ARBA00022692"/>
    </source>
</evidence>
<dbReference type="GO" id="GO:0010041">
    <property type="term" value="P:response to iron(III) ion"/>
    <property type="evidence" value="ECO:0007669"/>
    <property type="project" value="TreeGrafter"/>
</dbReference>
<dbReference type="STRING" id="1618545.US53_C0002G0009"/>
<keyword evidence="5 8" id="KW-0812">Transmembrane</keyword>
<evidence type="ECO:0000256" key="6">
    <source>
        <dbReference type="ARBA" id="ARBA00022989"/>
    </source>
</evidence>
<evidence type="ECO:0000313" key="9">
    <source>
        <dbReference type="EMBL" id="KKQ38074.1"/>
    </source>
</evidence>
<evidence type="ECO:0000256" key="8">
    <source>
        <dbReference type="SAM" id="Phobius"/>
    </source>
</evidence>
<keyword evidence="6 8" id="KW-1133">Transmembrane helix</keyword>
<evidence type="ECO:0000256" key="1">
    <source>
        <dbReference type="ARBA" id="ARBA00004651"/>
    </source>
</evidence>
<dbReference type="PANTHER" id="PTHR33908">
    <property type="entry name" value="MANNOSYLTRANSFERASE YKCB-RELATED"/>
    <property type="match status" value="1"/>
</dbReference>
<evidence type="ECO:0000256" key="3">
    <source>
        <dbReference type="ARBA" id="ARBA00022676"/>
    </source>
</evidence>
<keyword evidence="2" id="KW-1003">Cell membrane</keyword>
<sequence>MVRPKITKNILLVLILISAAVLRLWKLDKVPVSLFSDELDVGYQAYSFINTGRDYFGNFLPLHFQSYADFRAPLYIYSSIPSVFIFGITPWGLRLPAAIFGILGVYLLYLLVVEIGGYWKNQSREKIEVFALFSAFILAFSPWHLQYSRAAFEVTQLLLLYLCGFYFFFKGVKDGKYIWISGLFFLLTPWSYSTAKLFTPLLMVYLFYLFRKKINMSVKQKLLTFSILCLLWLPLIYVNFFQGAAFRFKYISIFTDPTTIGAIQTLRLDDAQMRRRYGGGIGQKISSRLMHNKYIIWQEKILDNYLQSFSTGFLFIEGDPNLRHSISGLGQFYKVEMIALLLGVILLASSSLDRKIKYLLLFWIIAGIFPSAVTRDGGKHATRLILILPPIVLVIAYGLTETIFRFTAKYKYVFISLFFGIWIFQFGIYSHTYWIHNPWYSERSWHAGYKELVTAVKENQNRYNKIILSNANDDPRIFLASYYPYDPTIWQKGTSREFVKGFGELEHIEKYYFGQPEVDIGIENLSQVLSDDGLYIAAAREIDGNLIMDPQKTPEGLVLVKAISYPSGEPAFYLFSI</sequence>
<evidence type="ECO:0008006" key="11">
    <source>
        <dbReference type="Google" id="ProtNLM"/>
    </source>
</evidence>
<reference evidence="9 10" key="1">
    <citation type="journal article" date="2015" name="Nature">
        <title>rRNA introns, odd ribosomes, and small enigmatic genomes across a large radiation of phyla.</title>
        <authorList>
            <person name="Brown C.T."/>
            <person name="Hug L.A."/>
            <person name="Thomas B.C."/>
            <person name="Sharon I."/>
            <person name="Castelle C.J."/>
            <person name="Singh A."/>
            <person name="Wilkins M.J."/>
            <person name="Williams K.H."/>
            <person name="Banfield J.F."/>
        </authorList>
    </citation>
    <scope>NUCLEOTIDE SEQUENCE [LARGE SCALE GENOMIC DNA]</scope>
</reference>
<comment type="subcellular location">
    <subcellularLocation>
        <location evidence="1">Cell membrane</location>
        <topology evidence="1">Multi-pass membrane protein</topology>
    </subcellularLocation>
</comment>
<evidence type="ECO:0000256" key="4">
    <source>
        <dbReference type="ARBA" id="ARBA00022679"/>
    </source>
</evidence>
<name>A0A0G0JML7_9BACT</name>
<feature type="transmembrane region" description="Helical" evidence="8">
    <location>
        <begin position="332"/>
        <end position="350"/>
    </location>
</feature>
<feature type="transmembrane region" description="Helical" evidence="8">
    <location>
        <begin position="381"/>
        <end position="400"/>
    </location>
</feature>
<proteinExistence type="predicted"/>
<feature type="transmembrane region" description="Helical" evidence="8">
    <location>
        <begin position="412"/>
        <end position="435"/>
    </location>
</feature>
<keyword evidence="7 8" id="KW-0472">Membrane</keyword>
<dbReference type="Proteomes" id="UP000034591">
    <property type="component" value="Unassembled WGS sequence"/>
</dbReference>
<dbReference type="GO" id="GO:0005886">
    <property type="term" value="C:plasma membrane"/>
    <property type="evidence" value="ECO:0007669"/>
    <property type="project" value="UniProtKB-SubCell"/>
</dbReference>
<dbReference type="EMBL" id="LBTI01000002">
    <property type="protein sequence ID" value="KKQ38074.1"/>
    <property type="molecule type" value="Genomic_DNA"/>
</dbReference>
<comment type="caution">
    <text evidence="9">The sequence shown here is derived from an EMBL/GenBank/DDBJ whole genome shotgun (WGS) entry which is preliminary data.</text>
</comment>
<dbReference type="GO" id="GO:0009103">
    <property type="term" value="P:lipopolysaccharide biosynthetic process"/>
    <property type="evidence" value="ECO:0007669"/>
    <property type="project" value="UniProtKB-ARBA"/>
</dbReference>
<dbReference type="GO" id="GO:0016763">
    <property type="term" value="F:pentosyltransferase activity"/>
    <property type="evidence" value="ECO:0007669"/>
    <property type="project" value="TreeGrafter"/>
</dbReference>
<accession>A0A0G0JML7</accession>
<evidence type="ECO:0000256" key="2">
    <source>
        <dbReference type="ARBA" id="ARBA00022475"/>
    </source>
</evidence>
<feature type="transmembrane region" description="Helical" evidence="8">
    <location>
        <begin position="151"/>
        <end position="169"/>
    </location>
</feature>
<feature type="transmembrane region" description="Helical" evidence="8">
    <location>
        <begin position="222"/>
        <end position="241"/>
    </location>
</feature>
<feature type="transmembrane region" description="Helical" evidence="8">
    <location>
        <begin position="356"/>
        <end position="374"/>
    </location>
</feature>
<feature type="transmembrane region" description="Helical" evidence="8">
    <location>
        <begin position="190"/>
        <end position="210"/>
    </location>
</feature>
<keyword evidence="3" id="KW-0328">Glycosyltransferase</keyword>
<dbReference type="AlphaFoldDB" id="A0A0G0JML7"/>
<feature type="transmembrane region" description="Helical" evidence="8">
    <location>
        <begin position="74"/>
        <end position="91"/>
    </location>
</feature>
<protein>
    <recommendedName>
        <fullName evidence="11">Glycosyltransferase RgtA/B/C/D-like domain-containing protein</fullName>
    </recommendedName>
</protein>
<evidence type="ECO:0000313" key="10">
    <source>
        <dbReference type="Proteomes" id="UP000034591"/>
    </source>
</evidence>
<feature type="transmembrane region" description="Helical" evidence="8">
    <location>
        <begin position="97"/>
        <end position="115"/>
    </location>
</feature>
<dbReference type="PANTHER" id="PTHR33908:SF3">
    <property type="entry name" value="UNDECAPRENYL PHOSPHATE-ALPHA-4-AMINO-4-DEOXY-L-ARABINOSE ARABINOSYL TRANSFERASE"/>
    <property type="match status" value="1"/>
</dbReference>
<organism evidence="9 10">
    <name type="scientific">Candidatus Woesebacteria bacterium GW2011_GWA1_37_7</name>
    <dbReference type="NCBI Taxonomy" id="1618545"/>
    <lineage>
        <taxon>Bacteria</taxon>
        <taxon>Candidatus Woeseibacteriota</taxon>
    </lineage>
</organism>